<sequence>MKKVLLISGHPNLKASVGNAKIISEFKKLCPEAQIRLLDEMYPDYRFDVKAEQDALVAADIIIWQFPFYWYSMPGLLKKWLDDVFVHGFAHGSKGKALEGKHLVISFTTGASEDEYQHGKAMNYEVKEFYTPFIQTANLCGLKFEEPVFSNSMMYVPGLSSDDDRLKVEKRAENHAARLFDLVKKI</sequence>
<keyword evidence="1" id="KW-0560">Oxidoreductase</keyword>
<dbReference type="InterPro" id="IPR046980">
    <property type="entry name" value="KefG/KefF"/>
</dbReference>
<keyword evidence="4" id="KW-1185">Reference proteome</keyword>
<dbReference type="Gene3D" id="3.40.50.360">
    <property type="match status" value="1"/>
</dbReference>
<dbReference type="PANTHER" id="PTHR47307:SF1">
    <property type="entry name" value="GLUTATHIONE-REGULATED POTASSIUM-EFFLUX SYSTEM ANCILLARY PROTEIN KEFG"/>
    <property type="match status" value="1"/>
</dbReference>
<evidence type="ECO:0000259" key="2">
    <source>
        <dbReference type="Pfam" id="PF02525"/>
    </source>
</evidence>
<dbReference type="Pfam" id="PF02525">
    <property type="entry name" value="Flavodoxin_2"/>
    <property type="match status" value="1"/>
</dbReference>
<evidence type="ECO:0000313" key="3">
    <source>
        <dbReference type="EMBL" id="SFJ87508.1"/>
    </source>
</evidence>
<dbReference type="GO" id="GO:0010181">
    <property type="term" value="F:FMN binding"/>
    <property type="evidence" value="ECO:0007669"/>
    <property type="project" value="TreeGrafter"/>
</dbReference>
<accession>A0A662Z9K4</accession>
<dbReference type="InterPro" id="IPR029039">
    <property type="entry name" value="Flavoprotein-like_sf"/>
</dbReference>
<proteinExistence type="predicted"/>
<evidence type="ECO:0000313" key="4">
    <source>
        <dbReference type="Proteomes" id="UP000243374"/>
    </source>
</evidence>
<reference evidence="3 4" key="1">
    <citation type="submission" date="2016-10" db="EMBL/GenBank/DDBJ databases">
        <authorList>
            <person name="Varghese N."/>
            <person name="Submissions S."/>
        </authorList>
    </citation>
    <scope>NUCLEOTIDE SEQUENCE [LARGE SCALE GENOMIC DNA]</scope>
    <source>
        <strain evidence="3 4">22B</strain>
    </source>
</reference>
<name>A0A662Z9K4_9GAMM</name>
<evidence type="ECO:0000256" key="1">
    <source>
        <dbReference type="ARBA" id="ARBA00023002"/>
    </source>
</evidence>
<dbReference type="GO" id="GO:0009055">
    <property type="term" value="F:electron transfer activity"/>
    <property type="evidence" value="ECO:0007669"/>
    <property type="project" value="TreeGrafter"/>
</dbReference>
<gene>
    <name evidence="3" type="ORF">SAMN04487865_100560</name>
</gene>
<feature type="domain" description="Flavodoxin-like fold" evidence="2">
    <location>
        <begin position="2"/>
        <end position="163"/>
    </location>
</feature>
<dbReference type="InterPro" id="IPR003680">
    <property type="entry name" value="Flavodoxin_fold"/>
</dbReference>
<dbReference type="Proteomes" id="UP000243374">
    <property type="component" value="Unassembled WGS sequence"/>
</dbReference>
<organism evidence="3 4">
    <name type="scientific">Succinivibrio dextrinosolvens</name>
    <dbReference type="NCBI Taxonomy" id="83771"/>
    <lineage>
        <taxon>Bacteria</taxon>
        <taxon>Pseudomonadati</taxon>
        <taxon>Pseudomonadota</taxon>
        <taxon>Gammaproteobacteria</taxon>
        <taxon>Aeromonadales</taxon>
        <taxon>Succinivibrionaceae</taxon>
        <taxon>Succinivibrio</taxon>
    </lineage>
</organism>
<dbReference type="SUPFAM" id="SSF52218">
    <property type="entry name" value="Flavoproteins"/>
    <property type="match status" value="1"/>
</dbReference>
<protein>
    <submittedName>
        <fullName evidence="3">NADPH-quinone reductase (Modulator of drug activity B)</fullName>
    </submittedName>
</protein>
<dbReference type="EMBL" id="FOSF01000005">
    <property type="protein sequence ID" value="SFJ87508.1"/>
    <property type="molecule type" value="Genomic_DNA"/>
</dbReference>
<dbReference type="PANTHER" id="PTHR47307">
    <property type="entry name" value="GLUTATHIONE-REGULATED POTASSIUM-EFFLUX SYSTEM ANCILLARY PROTEIN KEFG"/>
    <property type="match status" value="1"/>
</dbReference>
<dbReference type="RefSeq" id="WP_074839128.1">
    <property type="nucleotide sequence ID" value="NZ_CP047056.1"/>
</dbReference>
<dbReference type="GO" id="GO:0003955">
    <property type="term" value="F:NAD(P)H dehydrogenase (quinone) activity"/>
    <property type="evidence" value="ECO:0007669"/>
    <property type="project" value="TreeGrafter"/>
</dbReference>
<dbReference type="OrthoDB" id="9798454at2"/>
<dbReference type="AlphaFoldDB" id="A0A662Z9K4"/>